<dbReference type="PROSITE" id="PS00171">
    <property type="entry name" value="TIM_1"/>
    <property type="match status" value="1"/>
</dbReference>
<feature type="binding site" evidence="7">
    <location>
        <begin position="233"/>
        <end position="234"/>
    </location>
    <ligand>
        <name>substrate</name>
    </ligand>
</feature>
<protein>
    <recommendedName>
        <fullName evidence="7 8">Triosephosphate isomerase</fullName>
        <shortName evidence="7">TIM</shortName>
        <shortName evidence="7">TPI</shortName>
        <ecNumber evidence="7 8">5.3.1.1</ecNumber>
    </recommendedName>
    <alternativeName>
        <fullName evidence="7">Triose-phosphate isomerase</fullName>
    </alternativeName>
</protein>
<dbReference type="AlphaFoldDB" id="A0A968KTY1"/>
<dbReference type="FunFam" id="3.20.20.70:FF:000016">
    <property type="entry name" value="Triosephosphate isomerase"/>
    <property type="match status" value="1"/>
</dbReference>
<keyword evidence="6 7" id="KW-0413">Isomerase</keyword>
<evidence type="ECO:0000256" key="4">
    <source>
        <dbReference type="ARBA" id="ARBA00022490"/>
    </source>
</evidence>
<keyword evidence="5 7" id="KW-0324">Glycolysis</keyword>
<evidence type="ECO:0000256" key="2">
    <source>
        <dbReference type="ARBA" id="ARBA00007422"/>
    </source>
</evidence>
<comment type="subunit">
    <text evidence="7 8">Homodimer.</text>
</comment>
<dbReference type="GO" id="GO:0019563">
    <property type="term" value="P:glycerol catabolic process"/>
    <property type="evidence" value="ECO:0007669"/>
    <property type="project" value="TreeGrafter"/>
</dbReference>
<evidence type="ECO:0000256" key="1">
    <source>
        <dbReference type="ARBA" id="ARBA00004680"/>
    </source>
</evidence>
<dbReference type="GO" id="GO:0005829">
    <property type="term" value="C:cytosol"/>
    <property type="evidence" value="ECO:0007669"/>
    <property type="project" value="TreeGrafter"/>
</dbReference>
<accession>A0A968KTY1</accession>
<dbReference type="PANTHER" id="PTHR21139:SF42">
    <property type="entry name" value="TRIOSEPHOSPHATE ISOMERASE"/>
    <property type="match status" value="1"/>
</dbReference>
<dbReference type="CDD" id="cd00311">
    <property type="entry name" value="TIM"/>
    <property type="match status" value="1"/>
</dbReference>
<dbReference type="GO" id="GO:0006096">
    <property type="term" value="P:glycolytic process"/>
    <property type="evidence" value="ECO:0007669"/>
    <property type="project" value="UniProtKB-UniRule"/>
</dbReference>
<dbReference type="EC" id="5.3.1.1" evidence="7 8"/>
<comment type="catalytic activity">
    <reaction evidence="7 8">
        <text>D-glyceraldehyde 3-phosphate = dihydroxyacetone phosphate</text>
        <dbReference type="Rhea" id="RHEA:18585"/>
        <dbReference type="ChEBI" id="CHEBI:57642"/>
        <dbReference type="ChEBI" id="CHEBI:59776"/>
        <dbReference type="EC" id="5.3.1.1"/>
    </reaction>
</comment>
<comment type="caution">
    <text evidence="9">The sequence shown here is derived from an EMBL/GenBank/DDBJ whole genome shotgun (WGS) entry which is preliminary data.</text>
</comment>
<dbReference type="GO" id="GO:0004807">
    <property type="term" value="F:triose-phosphate isomerase activity"/>
    <property type="evidence" value="ECO:0007669"/>
    <property type="project" value="UniProtKB-UniRule"/>
</dbReference>
<evidence type="ECO:0000313" key="9">
    <source>
        <dbReference type="EMBL" id="NIZ68929.1"/>
    </source>
</evidence>
<comment type="pathway">
    <text evidence="7 8">Carbohydrate biosynthesis; gluconeogenesis.</text>
</comment>
<comment type="pathway">
    <text evidence="1 7 8">Carbohydrate degradation; glycolysis; D-glyceraldehyde 3-phosphate from glycerone phosphate: step 1/1.</text>
</comment>
<feature type="active site" description="Electrophile" evidence="7">
    <location>
        <position position="94"/>
    </location>
</feature>
<evidence type="ECO:0000313" key="10">
    <source>
        <dbReference type="Proteomes" id="UP000778951"/>
    </source>
</evidence>
<dbReference type="GO" id="GO:0006094">
    <property type="term" value="P:gluconeogenesis"/>
    <property type="evidence" value="ECO:0007669"/>
    <property type="project" value="UniProtKB-UniRule"/>
</dbReference>
<dbReference type="SUPFAM" id="SSF51351">
    <property type="entry name" value="Triosephosphate isomerase (TIM)"/>
    <property type="match status" value="1"/>
</dbReference>
<evidence type="ECO:0000256" key="5">
    <source>
        <dbReference type="ARBA" id="ARBA00023152"/>
    </source>
</evidence>
<feature type="binding site" evidence="7">
    <location>
        <position position="172"/>
    </location>
    <ligand>
        <name>substrate</name>
    </ligand>
</feature>
<evidence type="ECO:0000256" key="6">
    <source>
        <dbReference type="ARBA" id="ARBA00023235"/>
    </source>
</evidence>
<dbReference type="GO" id="GO:0046166">
    <property type="term" value="P:glyceraldehyde-3-phosphate biosynthetic process"/>
    <property type="evidence" value="ECO:0007669"/>
    <property type="project" value="TreeGrafter"/>
</dbReference>
<reference evidence="9" key="1">
    <citation type="submission" date="2020-03" db="EMBL/GenBank/DDBJ databases">
        <title>Spirochaetal bacteria isolated from arthropods constitute a novel genus Entomospira genus novum within the order Spirochaetales.</title>
        <authorList>
            <person name="Grana-Miraglia L."/>
            <person name="Sikutova S."/>
            <person name="Fingerle V."/>
            <person name="Sing A."/>
            <person name="Castillo-Ramirez S."/>
            <person name="Margos G."/>
            <person name="Rudolf I."/>
        </authorList>
    </citation>
    <scope>NUCLEOTIDE SEQUENCE</scope>
    <source>
        <strain evidence="9">BR149</strain>
    </source>
</reference>
<comment type="similarity">
    <text evidence="2 7 8">Belongs to the triosephosphate isomerase family.</text>
</comment>
<dbReference type="NCBIfam" id="TIGR00419">
    <property type="entry name" value="tim"/>
    <property type="match status" value="1"/>
</dbReference>
<organism evidence="9 10">
    <name type="scientific">Entomospira culicis</name>
    <dbReference type="NCBI Taxonomy" id="2719989"/>
    <lineage>
        <taxon>Bacteria</taxon>
        <taxon>Pseudomonadati</taxon>
        <taxon>Spirochaetota</taxon>
        <taxon>Spirochaetia</taxon>
        <taxon>Spirochaetales</taxon>
        <taxon>Spirochaetaceae</taxon>
        <taxon>Entomospira</taxon>
    </lineage>
</organism>
<dbReference type="Pfam" id="PF00121">
    <property type="entry name" value="TIM"/>
    <property type="match status" value="1"/>
</dbReference>
<feature type="active site" description="Proton acceptor" evidence="7">
    <location>
        <position position="166"/>
    </location>
</feature>
<name>A0A968KTY1_9SPIO</name>
<evidence type="ECO:0000256" key="7">
    <source>
        <dbReference type="HAMAP-Rule" id="MF_00147"/>
    </source>
</evidence>
<dbReference type="InterPro" id="IPR020861">
    <property type="entry name" value="Triosephosphate_isomerase_AS"/>
</dbReference>
<dbReference type="InterPro" id="IPR035990">
    <property type="entry name" value="TIM_sf"/>
</dbReference>
<dbReference type="InterPro" id="IPR000652">
    <property type="entry name" value="Triosephosphate_isomerase"/>
</dbReference>
<feature type="binding site" evidence="7">
    <location>
        <position position="212"/>
    </location>
    <ligand>
        <name>substrate</name>
    </ligand>
</feature>
<comment type="subcellular location">
    <subcellularLocation>
        <location evidence="7 8">Cytoplasm</location>
    </subcellularLocation>
</comment>
<dbReference type="EMBL" id="JAATLM010000001">
    <property type="protein sequence ID" value="NIZ68929.1"/>
    <property type="molecule type" value="Genomic_DNA"/>
</dbReference>
<evidence type="ECO:0000256" key="8">
    <source>
        <dbReference type="RuleBase" id="RU363013"/>
    </source>
</evidence>
<dbReference type="HAMAP" id="MF_00147_B">
    <property type="entry name" value="TIM_B"/>
    <property type="match status" value="1"/>
</dbReference>
<dbReference type="InterPro" id="IPR022896">
    <property type="entry name" value="TrioseP_Isoase_bac/euk"/>
</dbReference>
<dbReference type="Proteomes" id="UP000778951">
    <property type="component" value="Unassembled WGS sequence"/>
</dbReference>
<keyword evidence="10" id="KW-1185">Reference proteome</keyword>
<proteinExistence type="inferred from homology"/>
<dbReference type="PANTHER" id="PTHR21139">
    <property type="entry name" value="TRIOSEPHOSPHATE ISOMERASE"/>
    <property type="match status" value="1"/>
</dbReference>
<evidence type="ECO:0000256" key="3">
    <source>
        <dbReference type="ARBA" id="ARBA00022432"/>
    </source>
</evidence>
<dbReference type="RefSeq" id="WP_167695041.1">
    <property type="nucleotide sequence ID" value="NZ_CP118181.1"/>
</dbReference>
<keyword evidence="3 7" id="KW-0312">Gluconeogenesis</keyword>
<gene>
    <name evidence="7" type="primary">tpiA</name>
    <name evidence="9" type="ORF">HCT48_01680</name>
</gene>
<keyword evidence="4 7" id="KW-0963">Cytoplasm</keyword>
<sequence length="250" mass="26804">MRKSVIAGNWKMNKSPSEAKVLVEALLPLAKESDVEVIIAPNFVSLPSVTAQVKGSKIKVAAQNMCAIESGAVTGETSVLMLKDIGVEAVILGHSERRQYFGETNEIVNKKIALALQHQLIPIYCVGETLEEREGGKFLAIIEQQVKEGLHNISATDMPKVIIAYEPVWAIGTGKVASGEQAEEVHAHIRRVLATLYSQSVADAVTIQYGGSVNPENVKELMAKPNIDGALVGGASLKADSFGALINYNK</sequence>
<dbReference type="PROSITE" id="PS51440">
    <property type="entry name" value="TIM_2"/>
    <property type="match status" value="1"/>
</dbReference>
<feature type="binding site" evidence="7">
    <location>
        <begin position="9"/>
        <end position="11"/>
    </location>
    <ligand>
        <name>substrate</name>
    </ligand>
</feature>
<dbReference type="Gene3D" id="3.20.20.70">
    <property type="entry name" value="Aldolase class I"/>
    <property type="match status" value="1"/>
</dbReference>
<dbReference type="InterPro" id="IPR013785">
    <property type="entry name" value="Aldolase_TIM"/>
</dbReference>
<comment type="function">
    <text evidence="7">Involved in the gluconeogenesis. Catalyzes stereospecifically the conversion of dihydroxyacetone phosphate (DHAP) to D-glyceraldehyde-3-phosphate (G3P).</text>
</comment>